<feature type="compositionally biased region" description="Basic and acidic residues" evidence="1">
    <location>
        <begin position="8"/>
        <end position="27"/>
    </location>
</feature>
<comment type="caution">
    <text evidence="3">The sequence shown here is derived from an EMBL/GenBank/DDBJ whole genome shotgun (WGS) entry which is preliminary data.</text>
</comment>
<keyword evidence="4" id="KW-1185">Reference proteome</keyword>
<evidence type="ECO:0000259" key="2">
    <source>
        <dbReference type="Pfam" id="PF08241"/>
    </source>
</evidence>
<accession>A0A937RIZ8</accession>
<dbReference type="EMBL" id="JAEACQ010000235">
    <property type="protein sequence ID" value="MBL7629719.1"/>
    <property type="molecule type" value="Genomic_DNA"/>
</dbReference>
<feature type="compositionally biased region" description="Basic and acidic residues" evidence="1">
    <location>
        <begin position="252"/>
        <end position="261"/>
    </location>
</feature>
<keyword evidence="3" id="KW-0808">Transferase</keyword>
<dbReference type="Gene3D" id="3.40.50.150">
    <property type="entry name" value="Vaccinia Virus protein VP39"/>
    <property type="match status" value="1"/>
</dbReference>
<feature type="compositionally biased region" description="Basic and acidic residues" evidence="1">
    <location>
        <begin position="279"/>
        <end position="290"/>
    </location>
</feature>
<dbReference type="InterPro" id="IPR013216">
    <property type="entry name" value="Methyltransf_11"/>
</dbReference>
<proteinExistence type="predicted"/>
<feature type="domain" description="Methyltransferase type 11" evidence="2">
    <location>
        <begin position="70"/>
        <end position="161"/>
    </location>
</feature>
<dbReference type="Pfam" id="PF08241">
    <property type="entry name" value="Methyltransf_11"/>
    <property type="match status" value="1"/>
</dbReference>
<dbReference type="CDD" id="cd02440">
    <property type="entry name" value="AdoMet_MTases"/>
    <property type="match status" value="1"/>
</dbReference>
<keyword evidence="3" id="KW-0489">Methyltransferase</keyword>
<name>A0A937RIZ8_9ACTN</name>
<reference evidence="3" key="1">
    <citation type="submission" date="2020-12" db="EMBL/GenBank/DDBJ databases">
        <title>Genomic characterization of non-nitrogen-fixing Frankia strains.</title>
        <authorList>
            <person name="Carlos-Shanley C."/>
            <person name="Guerra T."/>
            <person name="Hahn D."/>
        </authorList>
    </citation>
    <scope>NUCLEOTIDE SEQUENCE</scope>
    <source>
        <strain evidence="3">CN6</strain>
    </source>
</reference>
<dbReference type="GO" id="GO:0032259">
    <property type="term" value="P:methylation"/>
    <property type="evidence" value="ECO:0007669"/>
    <property type="project" value="UniProtKB-KW"/>
</dbReference>
<dbReference type="GO" id="GO:0008757">
    <property type="term" value="F:S-adenosylmethionine-dependent methyltransferase activity"/>
    <property type="evidence" value="ECO:0007669"/>
    <property type="project" value="InterPro"/>
</dbReference>
<feature type="region of interest" description="Disordered" evidence="1">
    <location>
        <begin position="1"/>
        <end position="30"/>
    </location>
</feature>
<protein>
    <submittedName>
        <fullName evidence="3">Methyltransferase domain-containing protein</fullName>
    </submittedName>
</protein>
<feature type="region of interest" description="Disordered" evidence="1">
    <location>
        <begin position="252"/>
        <end position="297"/>
    </location>
</feature>
<evidence type="ECO:0000313" key="4">
    <source>
        <dbReference type="Proteomes" id="UP000604475"/>
    </source>
</evidence>
<organism evidence="3 4">
    <name type="scientific">Frankia nepalensis</name>
    <dbReference type="NCBI Taxonomy" id="1836974"/>
    <lineage>
        <taxon>Bacteria</taxon>
        <taxon>Bacillati</taxon>
        <taxon>Actinomycetota</taxon>
        <taxon>Actinomycetes</taxon>
        <taxon>Frankiales</taxon>
        <taxon>Frankiaceae</taxon>
        <taxon>Frankia</taxon>
    </lineage>
</organism>
<evidence type="ECO:0000313" key="3">
    <source>
        <dbReference type="EMBL" id="MBL7629719.1"/>
    </source>
</evidence>
<sequence length="297" mass="31724">MPSQTAERQTRGPDRGRAAVPRRDRNDPAQYDDLADEWWPTHGRFAALRWLAAARATLLPSPPAPGAPLLDVACGAGLLRPHLTGRLAGWRHVGVDLSASAVAQARAHGVTAVRGDALRLPFRDASVSCVVAGEILEHLDDLDTACAELARVLTPGGTLVLDTLADTLLCRVVLVRIAERLPGGPPPRIHDPKLFVGPGRLAELLARHGVHLTLLRGLRPSLLDYPRWLAGRLDQVRMLPTRSTSCVYQARGEKTRGRTTGDGETGGGETGQERVGAVPEDRRAGADEGVARAGGSR</sequence>
<dbReference type="Proteomes" id="UP000604475">
    <property type="component" value="Unassembled WGS sequence"/>
</dbReference>
<dbReference type="SUPFAM" id="SSF53335">
    <property type="entry name" value="S-adenosyl-L-methionine-dependent methyltransferases"/>
    <property type="match status" value="1"/>
</dbReference>
<gene>
    <name evidence="3" type="ORF">I7412_21605</name>
</gene>
<dbReference type="InterPro" id="IPR029063">
    <property type="entry name" value="SAM-dependent_MTases_sf"/>
</dbReference>
<evidence type="ECO:0000256" key="1">
    <source>
        <dbReference type="SAM" id="MobiDB-lite"/>
    </source>
</evidence>
<dbReference type="PANTHER" id="PTHR43591">
    <property type="entry name" value="METHYLTRANSFERASE"/>
    <property type="match status" value="1"/>
</dbReference>
<dbReference type="AlphaFoldDB" id="A0A937RIZ8"/>
<dbReference type="RefSeq" id="WP_202999081.1">
    <property type="nucleotide sequence ID" value="NZ_JADWYU010000143.1"/>
</dbReference>